<feature type="region of interest" description="Disordered" evidence="1">
    <location>
        <begin position="545"/>
        <end position="659"/>
    </location>
</feature>
<feature type="compositionally biased region" description="Basic and acidic residues" evidence="1">
    <location>
        <begin position="621"/>
        <end position="639"/>
    </location>
</feature>
<dbReference type="AlphaFoldDB" id="A0A1G4MCE6"/>
<keyword evidence="3" id="KW-1185">Reference proteome</keyword>
<dbReference type="GO" id="GO:0007131">
    <property type="term" value="P:reciprocal meiotic recombination"/>
    <property type="evidence" value="ECO:0007669"/>
    <property type="project" value="InterPro"/>
</dbReference>
<accession>A0A1G4MCE6</accession>
<dbReference type="InterPro" id="IPR012491">
    <property type="entry name" value="Red1/Rec10"/>
</dbReference>
<feature type="compositionally biased region" description="Polar residues" evidence="1">
    <location>
        <begin position="607"/>
        <end position="619"/>
    </location>
</feature>
<protein>
    <submittedName>
        <fullName evidence="2">LAFE_0E01618g1_1</fullName>
    </submittedName>
</protein>
<dbReference type="EMBL" id="LT598488">
    <property type="protein sequence ID" value="SCW01526.1"/>
    <property type="molecule type" value="Genomic_DNA"/>
</dbReference>
<evidence type="ECO:0000313" key="2">
    <source>
        <dbReference type="EMBL" id="SCW01526.1"/>
    </source>
</evidence>
<evidence type="ECO:0000256" key="1">
    <source>
        <dbReference type="SAM" id="MobiDB-lite"/>
    </source>
</evidence>
<dbReference type="Pfam" id="PF07964">
    <property type="entry name" value="Red1"/>
    <property type="match status" value="2"/>
</dbReference>
<gene>
    <name evidence="2" type="ORF">LAFE_0E01618G</name>
</gene>
<evidence type="ECO:0000313" key="3">
    <source>
        <dbReference type="Proteomes" id="UP000190831"/>
    </source>
</evidence>
<dbReference type="OMA" id="HECVRTT"/>
<reference evidence="3" key="1">
    <citation type="submission" date="2016-03" db="EMBL/GenBank/DDBJ databases">
        <authorList>
            <person name="Devillers H."/>
        </authorList>
    </citation>
    <scope>NUCLEOTIDE SEQUENCE [LARGE SCALE GENOMIC DNA]</scope>
</reference>
<dbReference type="Proteomes" id="UP000190831">
    <property type="component" value="Chromosome E"/>
</dbReference>
<name>A0A1G4MCE6_LACFM</name>
<proteinExistence type="predicted"/>
<dbReference type="OrthoDB" id="3980800at2759"/>
<dbReference type="STRING" id="4955.A0A1G4MCE6"/>
<organism evidence="2 3">
    <name type="scientific">Lachancea fermentati</name>
    <name type="common">Zygosaccharomyces fermentati</name>
    <dbReference type="NCBI Taxonomy" id="4955"/>
    <lineage>
        <taxon>Eukaryota</taxon>
        <taxon>Fungi</taxon>
        <taxon>Dikarya</taxon>
        <taxon>Ascomycota</taxon>
        <taxon>Saccharomycotina</taxon>
        <taxon>Saccharomycetes</taxon>
        <taxon>Saccharomycetales</taxon>
        <taxon>Saccharomycetaceae</taxon>
        <taxon>Lachancea</taxon>
    </lineage>
</organism>
<sequence length="787" mass="88678">MINLNLEIKGLLTEFDHIDKGPSSFVLKRLQSLKYDDASTDRVTSELFNELVKKVEVKGAIKIWAIIDVIVQIGAVVTKENTKYQDFWLVLLTIKIPKNAIFDSHLLETLLSNGLNSAGNHAWKCFALLTKLFYELPQCRPTLTSLLLKKYARKMGRVLDSLHDFQLANYLVELLANAFPQGLEFPNKSILLPKLWQNQNKNVDFFNSKKFPRMAKHGEKMLIDYVIDNLGPFDTFGSISNVSCGSLEGKCHLLFTGQGYIQFIGKNLYIWNDSKLLLQMRVDGLDVMPITDKSIKLIVLDVFESVVMSLDTDWLQNLKEPECFYITFEETRLQGRILEATKFRKVSEVESFISLNFNSSSEADTHSTQNSATNSKPLAVMCAEDHIALQQSTNAASRYLNEKSQIRIHGDDWDIEPSSHSPNQEDSPDDMQHVFGHLDYSELEKSPVVMMQTRRKLRAHSKALRTVPQITNQIGLNAEIIKRIPETRTKQNSKNMILQEMGRLTPRIDDASIISLKTPLKSLKSSNSKGCSTINKRDISALETIFGSGQKDKKRHKQQTKGPSGKITHESSTIGKKPSRSRKQAPRIAKSTIQNNIDVATEKRLRGSSNHQPQNSPAKTSELEKARENSTHSDNEANSKHNKNAFNIDGESGIEKPTCDTGSGLGLKNAAESTSLEATTVISGLSGPFQEANMLGSSFTNKLQEQIFSSITNFSNELAKKITIINEELNKKICRELSDKYLRMFDELQSSFESDVAQMSQFVGEIGELLHLSEERLIEVIREKQFH</sequence>